<feature type="signal peptide" evidence="1">
    <location>
        <begin position="1"/>
        <end position="20"/>
    </location>
</feature>
<dbReference type="Proteomes" id="UP000192920">
    <property type="component" value="Unassembled WGS sequence"/>
</dbReference>
<dbReference type="Pfam" id="PF09626">
    <property type="entry name" value="DHC"/>
    <property type="match status" value="1"/>
</dbReference>
<name>A0A1Y6BV93_9NEIS</name>
<evidence type="ECO:0000256" key="1">
    <source>
        <dbReference type="SAM" id="SignalP"/>
    </source>
</evidence>
<dbReference type="EMBL" id="FXAG01000008">
    <property type="protein sequence ID" value="SMF20481.1"/>
    <property type="molecule type" value="Genomic_DNA"/>
</dbReference>
<dbReference type="AlphaFoldDB" id="A0A1Y6BV93"/>
<reference evidence="3" key="1">
    <citation type="submission" date="2017-04" db="EMBL/GenBank/DDBJ databases">
        <authorList>
            <person name="Varghese N."/>
            <person name="Submissions S."/>
        </authorList>
    </citation>
    <scope>NUCLEOTIDE SEQUENCE [LARGE SCALE GENOMIC DNA]</scope>
    <source>
        <strain evidence="3">DSM 22618</strain>
    </source>
</reference>
<dbReference type="STRING" id="1123014.SAMN02745746_01860"/>
<proteinExistence type="predicted"/>
<dbReference type="RefSeq" id="WP_085276137.1">
    <property type="nucleotide sequence ID" value="NZ_FXAG01000008.1"/>
</dbReference>
<keyword evidence="1" id="KW-0732">Signal</keyword>
<evidence type="ECO:0000313" key="3">
    <source>
        <dbReference type="Proteomes" id="UP000192920"/>
    </source>
</evidence>
<keyword evidence="3" id="KW-1185">Reference proteome</keyword>
<gene>
    <name evidence="2" type="ORF">SAMN02745746_01860</name>
</gene>
<dbReference type="InterPro" id="IPR036280">
    <property type="entry name" value="Multihaem_cyt_sf"/>
</dbReference>
<dbReference type="SUPFAM" id="SSF48695">
    <property type="entry name" value="Multiheme cytochromes"/>
    <property type="match status" value="1"/>
</dbReference>
<dbReference type="InterPro" id="IPR018588">
    <property type="entry name" value="Dihaem_cytochrome-c"/>
</dbReference>
<feature type="chain" id="PRO_5012418702" evidence="1">
    <location>
        <begin position="21"/>
        <end position="162"/>
    </location>
</feature>
<sequence>MRYLASLIAASLLLAGTSHAEEHEGRRLAMPAKVSAAWKTECGSCHMAYPPGLLPGRSWNALMDNLSHHFGSNASLDKGTEAEIRQFLLYASSDRDTRPAKAAPGERIVTRITDTARFADWHEEVRADVFRRQSVGSAANCMACHRGAEQGNFDEHQVRIPR</sequence>
<accession>A0A1Y6BV93</accession>
<organism evidence="2 3">
    <name type="scientific">Pseudogulbenkiania subflava DSM 22618</name>
    <dbReference type="NCBI Taxonomy" id="1123014"/>
    <lineage>
        <taxon>Bacteria</taxon>
        <taxon>Pseudomonadati</taxon>
        <taxon>Pseudomonadota</taxon>
        <taxon>Betaproteobacteria</taxon>
        <taxon>Neisseriales</taxon>
        <taxon>Chromobacteriaceae</taxon>
        <taxon>Pseudogulbenkiania</taxon>
    </lineage>
</organism>
<protein>
    <submittedName>
        <fullName evidence="2">Dihaem cytochrome c</fullName>
    </submittedName>
</protein>
<evidence type="ECO:0000313" key="2">
    <source>
        <dbReference type="EMBL" id="SMF20481.1"/>
    </source>
</evidence>